<dbReference type="InterPro" id="IPR028564">
    <property type="entry name" value="MT_TRM10-typ"/>
</dbReference>
<accession>A0A8J6CI15</accession>
<dbReference type="AlphaFoldDB" id="A0A8J6CI15"/>
<dbReference type="GO" id="GO:0002939">
    <property type="term" value="P:tRNA N1-guanine methylation"/>
    <property type="evidence" value="ECO:0007669"/>
    <property type="project" value="TreeGrafter"/>
</dbReference>
<evidence type="ECO:0000313" key="8">
    <source>
        <dbReference type="EMBL" id="KAG8470870.1"/>
    </source>
</evidence>
<feature type="compositionally biased region" description="Polar residues" evidence="6">
    <location>
        <begin position="1"/>
        <end position="11"/>
    </location>
</feature>
<evidence type="ECO:0000256" key="4">
    <source>
        <dbReference type="ARBA" id="ARBA00022691"/>
    </source>
</evidence>
<comment type="caution">
    <text evidence="8">The sequence shown here is derived from an EMBL/GenBank/DDBJ whole genome shotgun (WGS) entry which is preliminary data.</text>
</comment>
<evidence type="ECO:0000256" key="5">
    <source>
        <dbReference type="ARBA" id="ARBA00048434"/>
    </source>
</evidence>
<name>A0A8J6CI15_DIALT</name>
<dbReference type="Gene3D" id="3.40.1280.30">
    <property type="match status" value="1"/>
</dbReference>
<evidence type="ECO:0000256" key="1">
    <source>
        <dbReference type="ARBA" id="ARBA00012797"/>
    </source>
</evidence>
<evidence type="ECO:0000256" key="2">
    <source>
        <dbReference type="ARBA" id="ARBA00022603"/>
    </source>
</evidence>
<keyword evidence="9" id="KW-1185">Reference proteome</keyword>
<feature type="region of interest" description="Disordered" evidence="6">
    <location>
        <begin position="1"/>
        <end position="92"/>
    </location>
</feature>
<evidence type="ECO:0000256" key="3">
    <source>
        <dbReference type="ARBA" id="ARBA00022679"/>
    </source>
</evidence>
<feature type="compositionally biased region" description="Low complexity" evidence="6">
    <location>
        <begin position="39"/>
        <end position="48"/>
    </location>
</feature>
<feature type="compositionally biased region" description="Basic and acidic residues" evidence="6">
    <location>
        <begin position="24"/>
        <end position="38"/>
    </location>
</feature>
<dbReference type="PANTHER" id="PTHR13563">
    <property type="entry name" value="TRNA (GUANINE-9-) METHYLTRANSFERASE"/>
    <property type="match status" value="1"/>
</dbReference>
<keyword evidence="4" id="KW-0949">S-adenosyl-L-methionine</keyword>
<reference evidence="8" key="1">
    <citation type="submission" date="2021-05" db="EMBL/GenBank/DDBJ databases">
        <title>The genome of the haptophyte Pavlova lutheri (Diacronema luteri, Pavlovales) - a model for lipid biosynthesis in eukaryotic algae.</title>
        <authorList>
            <person name="Hulatt C.J."/>
            <person name="Posewitz M.C."/>
        </authorList>
    </citation>
    <scope>NUCLEOTIDE SEQUENCE</scope>
    <source>
        <strain evidence="8">NIVA-4/92</strain>
    </source>
</reference>
<dbReference type="InterPro" id="IPR007356">
    <property type="entry name" value="tRNA_m1G_MeTrfase_euk"/>
</dbReference>
<gene>
    <name evidence="8" type="ORF">KFE25_009291</name>
</gene>
<evidence type="ECO:0000313" key="9">
    <source>
        <dbReference type="Proteomes" id="UP000751190"/>
    </source>
</evidence>
<keyword evidence="3" id="KW-0808">Transferase</keyword>
<keyword evidence="2" id="KW-0489">Methyltransferase</keyword>
<dbReference type="EMBL" id="JAGTXO010000001">
    <property type="protein sequence ID" value="KAG8470870.1"/>
    <property type="molecule type" value="Genomic_DNA"/>
</dbReference>
<proteinExistence type="predicted"/>
<dbReference type="PROSITE" id="PS51675">
    <property type="entry name" value="SAM_MT_TRM10"/>
    <property type="match status" value="1"/>
</dbReference>
<dbReference type="OrthoDB" id="278300at2759"/>
<feature type="compositionally biased region" description="Basic and acidic residues" evidence="6">
    <location>
        <begin position="55"/>
        <end position="83"/>
    </location>
</feature>
<dbReference type="InterPro" id="IPR038459">
    <property type="entry name" value="MT_TRM10-typ_sf"/>
</dbReference>
<dbReference type="PANTHER" id="PTHR13563:SF13">
    <property type="entry name" value="TRNA METHYLTRANSFERASE 10 HOMOLOG A"/>
    <property type="match status" value="1"/>
</dbReference>
<dbReference type="CDD" id="cd18089">
    <property type="entry name" value="SPOUT_Trm10-like"/>
    <property type="match status" value="1"/>
</dbReference>
<organism evidence="8 9">
    <name type="scientific">Diacronema lutheri</name>
    <name type="common">Unicellular marine alga</name>
    <name type="synonym">Monochrysis lutheri</name>
    <dbReference type="NCBI Taxonomy" id="2081491"/>
    <lineage>
        <taxon>Eukaryota</taxon>
        <taxon>Haptista</taxon>
        <taxon>Haptophyta</taxon>
        <taxon>Pavlovophyceae</taxon>
        <taxon>Pavlovales</taxon>
        <taxon>Pavlovaceae</taxon>
        <taxon>Diacronema</taxon>
    </lineage>
</organism>
<dbReference type="GO" id="GO:0008168">
    <property type="term" value="F:methyltransferase activity"/>
    <property type="evidence" value="ECO:0007669"/>
    <property type="project" value="UniProtKB-KW"/>
</dbReference>
<evidence type="ECO:0000259" key="7">
    <source>
        <dbReference type="PROSITE" id="PS51675"/>
    </source>
</evidence>
<feature type="domain" description="SAM-dependent MTase TRM10-type" evidence="7">
    <location>
        <begin position="115"/>
        <end position="326"/>
    </location>
</feature>
<comment type="catalytic activity">
    <reaction evidence="5">
        <text>guanosine(9) in tRNA + S-adenosyl-L-methionine = N(1)-methylguanosine(9) in tRNA + S-adenosyl-L-homocysteine + H(+)</text>
        <dbReference type="Rhea" id="RHEA:43156"/>
        <dbReference type="Rhea" id="RHEA-COMP:10367"/>
        <dbReference type="Rhea" id="RHEA-COMP:10368"/>
        <dbReference type="ChEBI" id="CHEBI:15378"/>
        <dbReference type="ChEBI" id="CHEBI:57856"/>
        <dbReference type="ChEBI" id="CHEBI:59789"/>
        <dbReference type="ChEBI" id="CHEBI:73542"/>
        <dbReference type="ChEBI" id="CHEBI:74269"/>
        <dbReference type="EC" id="2.1.1.221"/>
    </reaction>
</comment>
<dbReference type="GO" id="GO:0000049">
    <property type="term" value="F:tRNA binding"/>
    <property type="evidence" value="ECO:0007669"/>
    <property type="project" value="TreeGrafter"/>
</dbReference>
<sequence>MEGREASTSSSEGGGLDMDALGHALDEAESVERAERSSPAEPLCASRTAVRRAVRRDARASSRVEARLRSRAAKAEQRAEARAARAANSAPPPDERYRYWGITLERRARTAARHAAREAMRASWADPHARGVRVAIDLGMEALMCASELASLAVQLRAAYGEVLNRAIERREHAPLRLALTGIADAPRTLAALDNVERWGMQLCREDFGRAVPALCASTGRGEAECPPIVVLSPDAADVLLEVRLDEVYVVGGLCDAKRIANVTASRAAERGVRAARLPIDETFGASDMLNILTVNQVIVALMVMANCSDWRVALCEAIPPRKLRVAGVDRHG</sequence>
<dbReference type="Proteomes" id="UP000751190">
    <property type="component" value="Unassembled WGS sequence"/>
</dbReference>
<protein>
    <recommendedName>
        <fullName evidence="1">tRNA (guanine(9)-N(1))-methyltransferase</fullName>
        <ecNumber evidence="1">2.1.1.221</ecNumber>
    </recommendedName>
</protein>
<evidence type="ECO:0000256" key="6">
    <source>
        <dbReference type="SAM" id="MobiDB-lite"/>
    </source>
</evidence>
<dbReference type="EC" id="2.1.1.221" evidence="1"/>
<dbReference type="GO" id="GO:0005634">
    <property type="term" value="C:nucleus"/>
    <property type="evidence" value="ECO:0007669"/>
    <property type="project" value="TreeGrafter"/>
</dbReference>